<feature type="region of interest" description="Disordered" evidence="1">
    <location>
        <begin position="464"/>
        <end position="486"/>
    </location>
</feature>
<feature type="region of interest" description="Disordered" evidence="1">
    <location>
        <begin position="571"/>
        <end position="593"/>
    </location>
</feature>
<proteinExistence type="predicted"/>
<name>A0ABN9SYM8_9DINO</name>
<dbReference type="EMBL" id="CAUYUJ010014171">
    <property type="protein sequence ID" value="CAK0837710.1"/>
    <property type="molecule type" value="Genomic_DNA"/>
</dbReference>
<keyword evidence="3" id="KW-1185">Reference proteome</keyword>
<sequence>MQRATGAAGAPEGGPLLERHRRGCSPGPPQVAQRRCAAQRAARAATAALAAGLAVLLLSGSGGPLRAAALGLGWRPPAVIVDKASPALLEEGGGAGAAVSLLCFMVARSKGDEADLVRCQAVRRTGVFACDVFEVFSDSSSVLSEGPPVIQTSVLSVPLHSEEGVAGSLTAGFLNTEVFMKAWEQIGSQGKFRGCDWTVKVDPDALFFPSRMRELVTARGYGTGARYLWNCPDGERARNGGLALFGAVEALSRAAVEAYTSGWAACIDKLDWSVLGEDYYLQQCLELLQVEHVNETEVLEDGYCKMAPVDCKAGQGRCEPETPNKHSIMNTNSMATTGVSEHWEQEYVYAQQAAARLRGQLDKALSAEIPGDSEAIVTFARKEGDDLAAAEEVPRRRAAIDPGAPMQIAPRPPGAPSSGDAARSAGHGRHAAAQDSAKLKLQLGNPGAPRDEGQLDTHAAGALKGRGYGADSAPSSAPGTCSASAPQVVRDQTHRYTLINNVIFDGEDLCGSVGKPEAEPLMLADTAQGAPDIDDSIDDEHLPYYGTHMPTSGPQAIAEDMVEKGARCEVPQHATSDRPSHGGGDADLGKTGVPLSRRRATSHRAMPDQDKHSFNIQDSRRSAGWASKTTRDMQWLCDHLSQGERPTTNVHLHESARAFRDDPFRFCATVKKVNVRYFRRQQGGDLHEWMMHLQPPDSTPTYVLSIDVANHATRCDLANLETLCCWMQMHEGIAAAPFAGPPCETWGAIDIGNEQPRTTVLSSTLPMQLGCQRFWNTQSLSTADSLLLAAGCYPGSITYCDGQEYG</sequence>
<dbReference type="Proteomes" id="UP001189429">
    <property type="component" value="Unassembled WGS sequence"/>
</dbReference>
<organism evidence="2 3">
    <name type="scientific">Prorocentrum cordatum</name>
    <dbReference type="NCBI Taxonomy" id="2364126"/>
    <lineage>
        <taxon>Eukaryota</taxon>
        <taxon>Sar</taxon>
        <taxon>Alveolata</taxon>
        <taxon>Dinophyceae</taxon>
        <taxon>Prorocentrales</taxon>
        <taxon>Prorocentraceae</taxon>
        <taxon>Prorocentrum</taxon>
    </lineage>
</organism>
<feature type="region of interest" description="Disordered" evidence="1">
    <location>
        <begin position="1"/>
        <end position="31"/>
    </location>
</feature>
<protein>
    <recommendedName>
        <fullName evidence="4">Hexosyltransferase</fullName>
    </recommendedName>
</protein>
<evidence type="ECO:0000313" key="2">
    <source>
        <dbReference type="EMBL" id="CAK0837710.1"/>
    </source>
</evidence>
<reference evidence="2" key="1">
    <citation type="submission" date="2023-10" db="EMBL/GenBank/DDBJ databases">
        <authorList>
            <person name="Chen Y."/>
            <person name="Shah S."/>
            <person name="Dougan E. K."/>
            <person name="Thang M."/>
            <person name="Chan C."/>
        </authorList>
    </citation>
    <scope>NUCLEOTIDE SEQUENCE [LARGE SCALE GENOMIC DNA]</scope>
</reference>
<evidence type="ECO:0000256" key="1">
    <source>
        <dbReference type="SAM" id="MobiDB-lite"/>
    </source>
</evidence>
<comment type="caution">
    <text evidence="2">The sequence shown here is derived from an EMBL/GenBank/DDBJ whole genome shotgun (WGS) entry which is preliminary data.</text>
</comment>
<accession>A0ABN9SYM8</accession>
<feature type="compositionally biased region" description="Polar residues" evidence="1">
    <location>
        <begin position="473"/>
        <end position="485"/>
    </location>
</feature>
<feature type="region of interest" description="Disordered" evidence="1">
    <location>
        <begin position="388"/>
        <end position="435"/>
    </location>
</feature>
<gene>
    <name evidence="2" type="ORF">PCOR1329_LOCUS33831</name>
</gene>
<evidence type="ECO:0008006" key="4">
    <source>
        <dbReference type="Google" id="ProtNLM"/>
    </source>
</evidence>
<feature type="compositionally biased region" description="Low complexity" evidence="1">
    <location>
        <begin position="1"/>
        <end position="16"/>
    </location>
</feature>
<evidence type="ECO:0000313" key="3">
    <source>
        <dbReference type="Proteomes" id="UP001189429"/>
    </source>
</evidence>